<dbReference type="GO" id="GO:0043531">
    <property type="term" value="F:ADP binding"/>
    <property type="evidence" value="ECO:0007669"/>
    <property type="project" value="InterPro"/>
</dbReference>
<dbReference type="Proteomes" id="UP000799757">
    <property type="component" value="Unassembled WGS sequence"/>
</dbReference>
<keyword evidence="4" id="KW-1185">Reference proteome</keyword>
<dbReference type="SUPFAM" id="SSF52540">
    <property type="entry name" value="P-loop containing nucleoside triphosphate hydrolases"/>
    <property type="match status" value="1"/>
</dbReference>
<dbReference type="PANTHER" id="PTHR46082:SF6">
    <property type="entry name" value="AAA+ ATPASE DOMAIN-CONTAINING PROTEIN-RELATED"/>
    <property type="match status" value="1"/>
</dbReference>
<dbReference type="PROSITE" id="PS50005">
    <property type="entry name" value="TPR"/>
    <property type="match status" value="1"/>
</dbReference>
<dbReference type="Gene3D" id="1.25.40.10">
    <property type="entry name" value="Tetratricopeptide repeat domain"/>
    <property type="match status" value="1"/>
</dbReference>
<dbReference type="OrthoDB" id="20872at2759"/>
<dbReference type="InterPro" id="IPR056681">
    <property type="entry name" value="DUF7779"/>
</dbReference>
<gene>
    <name evidence="3" type="ORF">K505DRAFT_117610</name>
</gene>
<reference evidence="3" key="1">
    <citation type="journal article" date="2020" name="Stud. Mycol.">
        <title>101 Dothideomycetes genomes: a test case for predicting lifestyles and emergence of pathogens.</title>
        <authorList>
            <person name="Haridas S."/>
            <person name="Albert R."/>
            <person name="Binder M."/>
            <person name="Bloem J."/>
            <person name="Labutti K."/>
            <person name="Salamov A."/>
            <person name="Andreopoulos B."/>
            <person name="Baker S."/>
            <person name="Barry K."/>
            <person name="Bills G."/>
            <person name="Bluhm B."/>
            <person name="Cannon C."/>
            <person name="Castanera R."/>
            <person name="Culley D."/>
            <person name="Daum C."/>
            <person name="Ezra D."/>
            <person name="Gonzalez J."/>
            <person name="Henrissat B."/>
            <person name="Kuo A."/>
            <person name="Liang C."/>
            <person name="Lipzen A."/>
            <person name="Lutzoni F."/>
            <person name="Magnuson J."/>
            <person name="Mondo S."/>
            <person name="Nolan M."/>
            <person name="Ohm R."/>
            <person name="Pangilinan J."/>
            <person name="Park H.-J."/>
            <person name="Ramirez L."/>
            <person name="Alfaro M."/>
            <person name="Sun H."/>
            <person name="Tritt A."/>
            <person name="Yoshinaga Y."/>
            <person name="Zwiers L.-H."/>
            <person name="Turgeon B."/>
            <person name="Goodwin S."/>
            <person name="Spatafora J."/>
            <person name="Crous P."/>
            <person name="Grigoriev I."/>
        </authorList>
    </citation>
    <scope>NUCLEOTIDE SEQUENCE</scope>
    <source>
        <strain evidence="3">CBS 109.77</strain>
    </source>
</reference>
<feature type="domain" description="DUF7779" evidence="2">
    <location>
        <begin position="325"/>
        <end position="423"/>
    </location>
</feature>
<evidence type="ECO:0000313" key="4">
    <source>
        <dbReference type="Proteomes" id="UP000799757"/>
    </source>
</evidence>
<dbReference type="EMBL" id="MU002256">
    <property type="protein sequence ID" value="KAF2788012.1"/>
    <property type="molecule type" value="Genomic_DNA"/>
</dbReference>
<dbReference type="InterPro" id="IPR053137">
    <property type="entry name" value="NLR-like"/>
</dbReference>
<sequence>MSEFHGPIDGHIVIPGTHTAAGGTTNFHFSYPSTQERPTRPREPFSTVPFAPDPDFVDRPDILAWVRNKCAQPGARAALVGLGGVGKSQLAIQYAHSLRNATPPRFVFWVYASTQARFKEAYRDIADRLQLPGRLDPKVDILRLVSNWLCDETNGQWMIILDNADDIEVFYPKQGRAKVKQLGSFVTSLTDYLPQSCNGSILITSRSHDTAARLAGGHTNIKEIDRLDEGQALQLLQNKLHDTPSSEDTSNLLRTLDYLPLAITQAAAYIHRHAPRATISSYINEFQRSDQSKENLLNQDAGDLRRDRSASNAVVTTWQITFRSVQRERRSAAELLSLMSFFNPQGIPEFALQNYRQSSDAKTINVKRLFSVLHKARDGRAQDDFYADISILQAYSLVSSTAERSRLKMHPLVQLCTRAWLSSTGKLKEWRSKFLAQMTRELAPENVGNWTEYQQLVLHIEGFYQSNPTGRSLEKWLLLIGEVGALLLRKGKYEEAGKLYQRVLEEKEKNLGVHHPDTLGSVNSLAVVLGSQGKYNEAEKL</sequence>
<dbReference type="Pfam" id="PF25000">
    <property type="entry name" value="DUF7779"/>
    <property type="match status" value="1"/>
</dbReference>
<dbReference type="AlphaFoldDB" id="A0A6A6WV95"/>
<dbReference type="SUPFAM" id="SSF48452">
    <property type="entry name" value="TPR-like"/>
    <property type="match status" value="1"/>
</dbReference>
<keyword evidence="1" id="KW-0802">TPR repeat</keyword>
<proteinExistence type="predicted"/>
<protein>
    <recommendedName>
        <fullName evidence="2">DUF7779 domain-containing protein</fullName>
    </recommendedName>
</protein>
<feature type="non-terminal residue" evidence="3">
    <location>
        <position position="541"/>
    </location>
</feature>
<name>A0A6A6WV95_9PLEO</name>
<dbReference type="PANTHER" id="PTHR46082">
    <property type="entry name" value="ATP/GTP-BINDING PROTEIN-RELATED"/>
    <property type="match status" value="1"/>
</dbReference>
<organism evidence="3 4">
    <name type="scientific">Melanomma pulvis-pyrius CBS 109.77</name>
    <dbReference type="NCBI Taxonomy" id="1314802"/>
    <lineage>
        <taxon>Eukaryota</taxon>
        <taxon>Fungi</taxon>
        <taxon>Dikarya</taxon>
        <taxon>Ascomycota</taxon>
        <taxon>Pezizomycotina</taxon>
        <taxon>Dothideomycetes</taxon>
        <taxon>Pleosporomycetidae</taxon>
        <taxon>Pleosporales</taxon>
        <taxon>Melanommataceae</taxon>
        <taxon>Melanomma</taxon>
    </lineage>
</organism>
<dbReference type="InterPro" id="IPR019734">
    <property type="entry name" value="TPR_rpt"/>
</dbReference>
<evidence type="ECO:0000313" key="3">
    <source>
        <dbReference type="EMBL" id="KAF2788012.1"/>
    </source>
</evidence>
<feature type="repeat" description="TPR" evidence="1">
    <location>
        <begin position="477"/>
        <end position="510"/>
    </location>
</feature>
<dbReference type="InterPro" id="IPR027417">
    <property type="entry name" value="P-loop_NTPase"/>
</dbReference>
<dbReference type="Gene3D" id="3.40.50.300">
    <property type="entry name" value="P-loop containing nucleotide triphosphate hydrolases"/>
    <property type="match status" value="1"/>
</dbReference>
<dbReference type="InterPro" id="IPR011990">
    <property type="entry name" value="TPR-like_helical_dom_sf"/>
</dbReference>
<evidence type="ECO:0000256" key="1">
    <source>
        <dbReference type="PROSITE-ProRule" id="PRU00339"/>
    </source>
</evidence>
<evidence type="ECO:0000259" key="2">
    <source>
        <dbReference type="Pfam" id="PF25000"/>
    </source>
</evidence>
<dbReference type="Pfam" id="PF13424">
    <property type="entry name" value="TPR_12"/>
    <property type="match status" value="1"/>
</dbReference>
<accession>A0A6A6WV95</accession>